<sequence length="687" mass="75697">MDSHLSKPCLFHLLPVYLLLLLCLTSSKPISTAAATAHSTSFNFATSSLQNLTLIGDAYLLNSSIGLTRPTLVPSTSSGVAACNFPINLSASFSTNFSFSISPPIIDDMNLDGDKLGFFVASTLSGNGNLGSDQNSEIQNGPKRVLVEFELGAGGGVEVVSEEETTPVQLLNRTGAGGLGVDLSSGNVITSWIEYDNVEKVLGVWLSYSGTVKPEIAVVMASLDLFFDEIRDNSMFVGLSATTEGTTITHVIHNWYFQTYGFSDVSPPKTTTNSSANLSGDSTWSTSAVISNSDENHRKNLHLHLAIYSVITLGLFFTFTMWILIKKKITSDQKHPKVLPAATMKSPRKFAYKELSIATRGFHDSQIIGIGSFGTVYRGMTPGTSINYAVKRSKHHNENRHQEFLSELSIIGRLRHKNLVNLLGWCVQDSELLLVYELMSNGSLDTLLYSQKRRPRRPLPWYQRYKIATGVAEGVAYLHSECEQQVIHRDIKTSNIMLDSNFNPRLGDFGLAKLIDHDTTQSPVSTLTAGTLGYLAPEYIQYGLATAKIDVFSFGVVILEICCGRLPISKPDESGEVDGGCLVNLVDWVWRSYREDKLVGVADRDLNGEFELDELLRLLLIGLSCANPDCEQRPDMRQVVRILKGEAQMTLIPPRVKPWLVFSESLPRSLKDILSDDDDSTNQHHQA</sequence>
<evidence type="ECO:0000256" key="15">
    <source>
        <dbReference type="ARBA" id="ARBA00023136"/>
    </source>
</evidence>
<dbReference type="InterPro" id="IPR013320">
    <property type="entry name" value="ConA-like_dom_sf"/>
</dbReference>
<comment type="similarity">
    <text evidence="3">In the C-terminal section; belongs to the protein kinase superfamily. Ser/Thr protein kinase family.</text>
</comment>
<evidence type="ECO:0000256" key="16">
    <source>
        <dbReference type="ARBA" id="ARBA00023180"/>
    </source>
</evidence>
<dbReference type="CDD" id="cd14066">
    <property type="entry name" value="STKc_IRAK"/>
    <property type="match status" value="1"/>
</dbReference>
<evidence type="ECO:0000256" key="7">
    <source>
        <dbReference type="ARBA" id="ARBA00022679"/>
    </source>
</evidence>
<evidence type="ECO:0000256" key="9">
    <source>
        <dbReference type="ARBA" id="ARBA00022729"/>
    </source>
</evidence>
<dbReference type="Gene3D" id="3.30.200.20">
    <property type="entry name" value="Phosphorylase Kinase, domain 1"/>
    <property type="match status" value="1"/>
</dbReference>
<organism evidence="21 22">
    <name type="scientific">Zostera marina</name>
    <name type="common">Eelgrass</name>
    <dbReference type="NCBI Taxonomy" id="29655"/>
    <lineage>
        <taxon>Eukaryota</taxon>
        <taxon>Viridiplantae</taxon>
        <taxon>Streptophyta</taxon>
        <taxon>Embryophyta</taxon>
        <taxon>Tracheophyta</taxon>
        <taxon>Spermatophyta</taxon>
        <taxon>Magnoliopsida</taxon>
        <taxon>Liliopsida</taxon>
        <taxon>Zosteraceae</taxon>
        <taxon>Zostera</taxon>
    </lineage>
</organism>
<dbReference type="InterPro" id="IPR011009">
    <property type="entry name" value="Kinase-like_dom_sf"/>
</dbReference>
<evidence type="ECO:0000256" key="19">
    <source>
        <dbReference type="SAM" id="SignalP"/>
    </source>
</evidence>
<dbReference type="InterPro" id="IPR017441">
    <property type="entry name" value="Protein_kinase_ATP_BS"/>
</dbReference>
<accession>A0A0K9Q463</accession>
<dbReference type="Gene3D" id="2.60.120.200">
    <property type="match status" value="2"/>
</dbReference>
<dbReference type="FunFam" id="1.10.510.10:FF:000342">
    <property type="entry name" value="L-type lectin-domain containing receptor kinase VIII.1"/>
    <property type="match status" value="1"/>
</dbReference>
<dbReference type="GO" id="GO:0005524">
    <property type="term" value="F:ATP binding"/>
    <property type="evidence" value="ECO:0007669"/>
    <property type="project" value="UniProtKB-UniRule"/>
</dbReference>
<protein>
    <recommendedName>
        <fullName evidence="4">non-specific serine/threonine protein kinase</fullName>
        <ecNumber evidence="4">2.7.11.1</ecNumber>
    </recommendedName>
</protein>
<feature type="chain" id="PRO_5005528514" description="non-specific serine/threonine protein kinase" evidence="19">
    <location>
        <begin position="28"/>
        <end position="687"/>
    </location>
</feature>
<dbReference type="Proteomes" id="UP000036987">
    <property type="component" value="Unassembled WGS sequence"/>
</dbReference>
<proteinExistence type="inferred from homology"/>
<keyword evidence="12 21" id="KW-0418">Kinase</keyword>
<dbReference type="Pfam" id="PF00069">
    <property type="entry name" value="Pkinase"/>
    <property type="match status" value="1"/>
</dbReference>
<dbReference type="PANTHER" id="PTHR27007">
    <property type="match status" value="1"/>
</dbReference>
<keyword evidence="11 17" id="KW-0547">Nucleotide-binding</keyword>
<dbReference type="Gene3D" id="1.10.510.10">
    <property type="entry name" value="Transferase(Phosphotransferase) domain 1"/>
    <property type="match status" value="1"/>
</dbReference>
<dbReference type="GO" id="GO:0004674">
    <property type="term" value="F:protein serine/threonine kinase activity"/>
    <property type="evidence" value="ECO:0007669"/>
    <property type="project" value="UniProtKB-KW"/>
</dbReference>
<keyword evidence="13 17" id="KW-0067">ATP-binding</keyword>
<dbReference type="SUPFAM" id="SSF56112">
    <property type="entry name" value="Protein kinase-like (PK-like)"/>
    <property type="match status" value="1"/>
</dbReference>
<dbReference type="EMBL" id="LFYR01000104">
    <property type="protein sequence ID" value="KMZ75969.1"/>
    <property type="molecule type" value="Genomic_DNA"/>
</dbReference>
<dbReference type="InterPro" id="IPR000719">
    <property type="entry name" value="Prot_kinase_dom"/>
</dbReference>
<keyword evidence="15 18" id="KW-0472">Membrane</keyword>
<dbReference type="GO" id="GO:0030246">
    <property type="term" value="F:carbohydrate binding"/>
    <property type="evidence" value="ECO:0007669"/>
    <property type="project" value="UniProtKB-KW"/>
</dbReference>
<keyword evidence="22" id="KW-1185">Reference proteome</keyword>
<dbReference type="AlphaFoldDB" id="A0A0K9Q463"/>
<name>A0A0K9Q463_ZOSMR</name>
<keyword evidence="9 19" id="KW-0732">Signal</keyword>
<evidence type="ECO:0000256" key="14">
    <source>
        <dbReference type="ARBA" id="ARBA00022989"/>
    </source>
</evidence>
<evidence type="ECO:0000256" key="18">
    <source>
        <dbReference type="SAM" id="Phobius"/>
    </source>
</evidence>
<dbReference type="OrthoDB" id="2019747at2759"/>
<evidence type="ECO:0000259" key="20">
    <source>
        <dbReference type="PROSITE" id="PS50011"/>
    </source>
</evidence>
<feature type="binding site" evidence="17">
    <location>
        <position position="391"/>
    </location>
    <ligand>
        <name>ATP</name>
        <dbReference type="ChEBI" id="CHEBI:30616"/>
    </ligand>
</feature>
<evidence type="ECO:0000313" key="21">
    <source>
        <dbReference type="EMBL" id="KMZ75969.1"/>
    </source>
</evidence>
<evidence type="ECO:0000256" key="13">
    <source>
        <dbReference type="ARBA" id="ARBA00022840"/>
    </source>
</evidence>
<dbReference type="GO" id="GO:0002229">
    <property type="term" value="P:defense response to oomycetes"/>
    <property type="evidence" value="ECO:0000318"/>
    <property type="project" value="GO_Central"/>
</dbReference>
<feature type="domain" description="Protein kinase" evidence="20">
    <location>
        <begin position="362"/>
        <end position="660"/>
    </location>
</feature>
<evidence type="ECO:0000256" key="3">
    <source>
        <dbReference type="ARBA" id="ARBA00010217"/>
    </source>
</evidence>
<feature type="signal peptide" evidence="19">
    <location>
        <begin position="1"/>
        <end position="27"/>
    </location>
</feature>
<dbReference type="InterPro" id="IPR008271">
    <property type="entry name" value="Ser/Thr_kinase_AS"/>
</dbReference>
<comment type="similarity">
    <text evidence="2">In the N-terminal section; belongs to the leguminous lectin family.</text>
</comment>
<reference evidence="22" key="1">
    <citation type="journal article" date="2016" name="Nature">
        <title>The genome of the seagrass Zostera marina reveals angiosperm adaptation to the sea.</title>
        <authorList>
            <person name="Olsen J.L."/>
            <person name="Rouze P."/>
            <person name="Verhelst B."/>
            <person name="Lin Y.-C."/>
            <person name="Bayer T."/>
            <person name="Collen J."/>
            <person name="Dattolo E."/>
            <person name="De Paoli E."/>
            <person name="Dittami S."/>
            <person name="Maumus F."/>
            <person name="Michel G."/>
            <person name="Kersting A."/>
            <person name="Lauritano C."/>
            <person name="Lohaus R."/>
            <person name="Toepel M."/>
            <person name="Tonon T."/>
            <person name="Vanneste K."/>
            <person name="Amirebrahimi M."/>
            <person name="Brakel J."/>
            <person name="Bostroem C."/>
            <person name="Chovatia M."/>
            <person name="Grimwood J."/>
            <person name="Jenkins J.W."/>
            <person name="Jueterbock A."/>
            <person name="Mraz A."/>
            <person name="Stam W.T."/>
            <person name="Tice H."/>
            <person name="Bornberg-Bauer E."/>
            <person name="Green P.J."/>
            <person name="Pearson G.A."/>
            <person name="Procaccini G."/>
            <person name="Duarte C.M."/>
            <person name="Schmutz J."/>
            <person name="Reusch T.B.H."/>
            <person name="Van de Peer Y."/>
        </authorList>
    </citation>
    <scope>NUCLEOTIDE SEQUENCE [LARGE SCALE GENOMIC DNA]</scope>
    <source>
        <strain evidence="22">cv. Finnish</strain>
    </source>
</reference>
<evidence type="ECO:0000256" key="17">
    <source>
        <dbReference type="PROSITE-ProRule" id="PRU10141"/>
    </source>
</evidence>
<comment type="subcellular location">
    <subcellularLocation>
        <location evidence="1">Cell membrane</location>
        <topology evidence="1">Single-pass type I membrane protein</topology>
    </subcellularLocation>
</comment>
<evidence type="ECO:0000256" key="4">
    <source>
        <dbReference type="ARBA" id="ARBA00012513"/>
    </source>
</evidence>
<dbReference type="SUPFAM" id="SSF49899">
    <property type="entry name" value="Concanavalin A-like lectins/glucanases"/>
    <property type="match status" value="1"/>
</dbReference>
<evidence type="ECO:0000256" key="12">
    <source>
        <dbReference type="ARBA" id="ARBA00022777"/>
    </source>
</evidence>
<comment type="caution">
    <text evidence="21">The sequence shown here is derived from an EMBL/GenBank/DDBJ whole genome shotgun (WGS) entry which is preliminary data.</text>
</comment>
<evidence type="ECO:0000256" key="6">
    <source>
        <dbReference type="ARBA" id="ARBA00022527"/>
    </source>
</evidence>
<dbReference type="PROSITE" id="PS50011">
    <property type="entry name" value="PROTEIN_KINASE_DOM"/>
    <property type="match status" value="1"/>
</dbReference>
<keyword evidence="16" id="KW-0325">Glycoprotein</keyword>
<dbReference type="SMART" id="SM00220">
    <property type="entry name" value="S_TKc"/>
    <property type="match status" value="1"/>
</dbReference>
<dbReference type="EC" id="2.7.11.1" evidence="4"/>
<dbReference type="PROSITE" id="PS00107">
    <property type="entry name" value="PROTEIN_KINASE_ATP"/>
    <property type="match status" value="1"/>
</dbReference>
<dbReference type="OMA" id="MITAWID"/>
<keyword evidence="8 18" id="KW-0812">Transmembrane</keyword>
<keyword evidence="6" id="KW-0723">Serine/threonine-protein kinase</keyword>
<evidence type="ECO:0000256" key="2">
    <source>
        <dbReference type="ARBA" id="ARBA00008536"/>
    </source>
</evidence>
<keyword evidence="7" id="KW-0808">Transferase</keyword>
<evidence type="ECO:0000256" key="10">
    <source>
        <dbReference type="ARBA" id="ARBA00022734"/>
    </source>
</evidence>
<dbReference type="STRING" id="29655.A0A0K9Q463"/>
<dbReference type="GO" id="GO:0005886">
    <property type="term" value="C:plasma membrane"/>
    <property type="evidence" value="ECO:0000318"/>
    <property type="project" value="GO_Central"/>
</dbReference>
<keyword evidence="5" id="KW-1003">Cell membrane</keyword>
<dbReference type="InterPro" id="IPR050528">
    <property type="entry name" value="L-type_Lectin-RKs"/>
</dbReference>
<evidence type="ECO:0000313" key="22">
    <source>
        <dbReference type="Proteomes" id="UP000036987"/>
    </source>
</evidence>
<keyword evidence="10" id="KW-0430">Lectin</keyword>
<evidence type="ECO:0000256" key="11">
    <source>
        <dbReference type="ARBA" id="ARBA00022741"/>
    </source>
</evidence>
<dbReference type="PROSITE" id="PS00108">
    <property type="entry name" value="PROTEIN_KINASE_ST"/>
    <property type="match status" value="1"/>
</dbReference>
<evidence type="ECO:0000256" key="8">
    <source>
        <dbReference type="ARBA" id="ARBA00022692"/>
    </source>
</evidence>
<dbReference type="InterPro" id="IPR001220">
    <property type="entry name" value="Legume_lectin_dom"/>
</dbReference>
<gene>
    <name evidence="21" type="ORF">ZOSMA_108G00070</name>
</gene>
<evidence type="ECO:0000256" key="5">
    <source>
        <dbReference type="ARBA" id="ARBA00022475"/>
    </source>
</evidence>
<keyword evidence="14 18" id="KW-1133">Transmembrane helix</keyword>
<evidence type="ECO:0000256" key="1">
    <source>
        <dbReference type="ARBA" id="ARBA00004251"/>
    </source>
</evidence>
<feature type="transmembrane region" description="Helical" evidence="18">
    <location>
        <begin position="305"/>
        <end position="325"/>
    </location>
</feature>
<dbReference type="Pfam" id="PF00139">
    <property type="entry name" value="Lectin_legB"/>
    <property type="match status" value="1"/>
</dbReference>